<dbReference type="EMBL" id="RJKM01000001">
    <property type="protein sequence ID" value="ROP35709.1"/>
    <property type="molecule type" value="Genomic_DNA"/>
</dbReference>
<gene>
    <name evidence="1" type="ORF">EDD40_0954</name>
</gene>
<dbReference type="AlphaFoldDB" id="A0A3N1GZS7"/>
<reference evidence="1 2" key="1">
    <citation type="submission" date="2018-11" db="EMBL/GenBank/DDBJ databases">
        <title>Sequencing the genomes of 1000 actinobacteria strains.</title>
        <authorList>
            <person name="Klenk H.-P."/>
        </authorList>
    </citation>
    <scope>NUCLEOTIDE SEQUENCE [LARGE SCALE GENOMIC DNA]</scope>
    <source>
        <strain evidence="1 2">DSM 44231</strain>
    </source>
</reference>
<evidence type="ECO:0000313" key="1">
    <source>
        <dbReference type="EMBL" id="ROP35709.1"/>
    </source>
</evidence>
<comment type="caution">
    <text evidence="1">The sequence shown here is derived from an EMBL/GenBank/DDBJ whole genome shotgun (WGS) entry which is preliminary data.</text>
</comment>
<name>A0A3N1GZS7_9PSEU</name>
<accession>A0A3N1GZS7</accession>
<protein>
    <submittedName>
        <fullName evidence="1">Uncharacterized protein</fullName>
    </submittedName>
</protein>
<proteinExistence type="predicted"/>
<evidence type="ECO:0000313" key="2">
    <source>
        <dbReference type="Proteomes" id="UP000268727"/>
    </source>
</evidence>
<dbReference type="Proteomes" id="UP000268727">
    <property type="component" value="Unassembled WGS sequence"/>
</dbReference>
<keyword evidence="2" id="KW-1185">Reference proteome</keyword>
<organism evidence="1 2">
    <name type="scientific">Saccharothrix texasensis</name>
    <dbReference type="NCBI Taxonomy" id="103734"/>
    <lineage>
        <taxon>Bacteria</taxon>
        <taxon>Bacillati</taxon>
        <taxon>Actinomycetota</taxon>
        <taxon>Actinomycetes</taxon>
        <taxon>Pseudonocardiales</taxon>
        <taxon>Pseudonocardiaceae</taxon>
        <taxon>Saccharothrix</taxon>
    </lineage>
</organism>
<sequence>MLSGPGTAPDAVALRSSGVNRGDEVEEEPQPPNWAVWVARAVAVVVVVPVRLAWEGIEAVGRAVWRWVLQPLGVGLRWVARVLGAGLRWFGEVLARYAFRPLWAVLRSVADVAGRGLAAVGTGLRWLFRVLARFVLRPAGRVFAPVGRWLRSAGVVVEDLLRRAARVLRVVVRVVVLKPLAWGWRALVVWPLRGLWWVVRLFARALVWAWRLLGRVGRAVVVPPARWVRRVVLAPVGRAIGHGWRAVVVAPARWVRGTVVEPVRVAGRRLRAALGGRRDQP</sequence>